<dbReference type="AlphaFoldDB" id="A0A8J6XSA2"/>
<protein>
    <submittedName>
        <fullName evidence="1">Rrf2 family transcriptional regulator</fullName>
    </submittedName>
</protein>
<comment type="caution">
    <text evidence="1">The sequence shown here is derived from an EMBL/GenBank/DDBJ whole genome shotgun (WGS) entry which is preliminary data.</text>
</comment>
<dbReference type="Pfam" id="PF02082">
    <property type="entry name" value="Rrf2"/>
    <property type="match status" value="1"/>
</dbReference>
<dbReference type="InterPro" id="IPR036390">
    <property type="entry name" value="WH_DNA-bd_sf"/>
</dbReference>
<dbReference type="PANTHER" id="PTHR33221:SF2">
    <property type="entry name" value="TRANSCRIPTIONAL REGULATOR"/>
    <property type="match status" value="1"/>
</dbReference>
<dbReference type="PANTHER" id="PTHR33221">
    <property type="entry name" value="WINGED HELIX-TURN-HELIX TRANSCRIPTIONAL REGULATOR, RRF2 FAMILY"/>
    <property type="match status" value="1"/>
</dbReference>
<dbReference type="InterPro" id="IPR000944">
    <property type="entry name" value="Tscrpt_reg_Rrf2"/>
</dbReference>
<proteinExistence type="predicted"/>
<evidence type="ECO:0000313" key="1">
    <source>
        <dbReference type="EMBL" id="MBD3867672.1"/>
    </source>
</evidence>
<dbReference type="Gene3D" id="1.10.10.10">
    <property type="entry name" value="Winged helix-like DNA-binding domain superfamily/Winged helix DNA-binding domain"/>
    <property type="match status" value="1"/>
</dbReference>
<gene>
    <name evidence="1" type="ORF">IFK94_06060</name>
</gene>
<name>A0A8J6XSA2_9BACT</name>
<accession>A0A8J6XSA2</accession>
<reference evidence="1 2" key="1">
    <citation type="submission" date="2020-08" db="EMBL/GenBank/DDBJ databases">
        <title>Acidobacteriota in marine sediments use diverse sulfur dissimilation pathways.</title>
        <authorList>
            <person name="Wasmund K."/>
        </authorList>
    </citation>
    <scope>NUCLEOTIDE SEQUENCE [LARGE SCALE GENOMIC DNA]</scope>
    <source>
        <strain evidence="1">MAG AM4</strain>
    </source>
</reference>
<dbReference type="EMBL" id="JACXWD010000014">
    <property type="protein sequence ID" value="MBD3867672.1"/>
    <property type="molecule type" value="Genomic_DNA"/>
</dbReference>
<dbReference type="GO" id="GO:0005829">
    <property type="term" value="C:cytosol"/>
    <property type="evidence" value="ECO:0007669"/>
    <property type="project" value="TreeGrafter"/>
</dbReference>
<dbReference type="SUPFAM" id="SSF46785">
    <property type="entry name" value="Winged helix' DNA-binding domain"/>
    <property type="match status" value="1"/>
</dbReference>
<dbReference type="NCBIfam" id="TIGR00738">
    <property type="entry name" value="rrf2_super"/>
    <property type="match status" value="1"/>
</dbReference>
<dbReference type="PROSITE" id="PS51197">
    <property type="entry name" value="HTH_RRF2_2"/>
    <property type="match status" value="1"/>
</dbReference>
<dbReference type="InterPro" id="IPR036388">
    <property type="entry name" value="WH-like_DNA-bd_sf"/>
</dbReference>
<dbReference type="GO" id="GO:0003700">
    <property type="term" value="F:DNA-binding transcription factor activity"/>
    <property type="evidence" value="ECO:0007669"/>
    <property type="project" value="TreeGrafter"/>
</dbReference>
<evidence type="ECO:0000313" key="2">
    <source>
        <dbReference type="Proteomes" id="UP000648239"/>
    </source>
</evidence>
<dbReference type="Proteomes" id="UP000648239">
    <property type="component" value="Unassembled WGS sequence"/>
</dbReference>
<organism evidence="1 2">
    <name type="scientific">Candidatus Polarisedimenticola svalbardensis</name>
    <dbReference type="NCBI Taxonomy" id="2886004"/>
    <lineage>
        <taxon>Bacteria</taxon>
        <taxon>Pseudomonadati</taxon>
        <taxon>Acidobacteriota</taxon>
        <taxon>Candidatus Polarisedimenticolia</taxon>
        <taxon>Candidatus Polarisedimenticolales</taxon>
        <taxon>Candidatus Polarisedimenticolaceae</taxon>
        <taxon>Candidatus Polarisedimenticola</taxon>
    </lineage>
</organism>
<sequence>MIFIASLPEESVVLRSEICESQKIPSSFMAKILRSLVRAQLLRSTRGVNGGFSLARATEEISLLDILVAIEGPLSLTDCVPNPEDCIHSANCPANAVWFRVQESIEDILKSTSLEELVSAPRKNNRVVFLNPDDEDPAKEAEGGN</sequence>